<protein>
    <submittedName>
        <fullName evidence="7">Uncharacterized protein</fullName>
    </submittedName>
</protein>
<reference evidence="7" key="1">
    <citation type="submission" date="2021-08" db="EMBL/GenBank/DDBJ databases">
        <title>WGS assembly of Ceratopteris richardii.</title>
        <authorList>
            <person name="Marchant D.B."/>
            <person name="Chen G."/>
            <person name="Jenkins J."/>
            <person name="Shu S."/>
            <person name="Leebens-Mack J."/>
            <person name="Grimwood J."/>
            <person name="Schmutz J."/>
            <person name="Soltis P."/>
            <person name="Soltis D."/>
            <person name="Chen Z.-H."/>
        </authorList>
    </citation>
    <scope>NUCLEOTIDE SEQUENCE</scope>
    <source>
        <strain evidence="7">Whitten #5841</strain>
        <tissue evidence="7">Leaf</tissue>
    </source>
</reference>
<dbReference type="GO" id="GO:0016020">
    <property type="term" value="C:membrane"/>
    <property type="evidence" value="ECO:0007669"/>
    <property type="project" value="UniProtKB-SubCell"/>
</dbReference>
<evidence type="ECO:0000256" key="2">
    <source>
        <dbReference type="ARBA" id="ARBA00005982"/>
    </source>
</evidence>
<comment type="caution">
    <text evidence="7">The sequence shown here is derived from an EMBL/GenBank/DDBJ whole genome shotgun (WGS) entry which is preliminary data.</text>
</comment>
<keyword evidence="8" id="KW-1185">Reference proteome</keyword>
<dbReference type="OrthoDB" id="1892585at2759"/>
<evidence type="ECO:0000313" key="8">
    <source>
        <dbReference type="Proteomes" id="UP000825935"/>
    </source>
</evidence>
<feature type="transmembrane region" description="Helical" evidence="6">
    <location>
        <begin position="134"/>
        <end position="153"/>
    </location>
</feature>
<evidence type="ECO:0000313" key="7">
    <source>
        <dbReference type="EMBL" id="KAH7439763.1"/>
    </source>
</evidence>
<dbReference type="OMA" id="LITWFEN"/>
<evidence type="ECO:0000256" key="4">
    <source>
        <dbReference type="ARBA" id="ARBA00022989"/>
    </source>
</evidence>
<name>A0A8T2V1C7_CERRI</name>
<feature type="transmembrane region" description="Helical" evidence="6">
    <location>
        <begin position="34"/>
        <end position="58"/>
    </location>
</feature>
<feature type="transmembrane region" description="Helical" evidence="6">
    <location>
        <begin position="398"/>
        <end position="419"/>
    </location>
</feature>
<proteinExistence type="inferred from homology"/>
<keyword evidence="5 6" id="KW-0472">Membrane</keyword>
<comment type="similarity">
    <text evidence="2">Belongs to the major facilitator superfamily. Proton-dependent oligopeptide transporter (POT/PTR) (TC 2.A.17) family.</text>
</comment>
<feature type="transmembrane region" description="Helical" evidence="6">
    <location>
        <begin position="73"/>
        <end position="91"/>
    </location>
</feature>
<evidence type="ECO:0000256" key="1">
    <source>
        <dbReference type="ARBA" id="ARBA00004141"/>
    </source>
</evidence>
<dbReference type="Gene3D" id="1.20.1250.20">
    <property type="entry name" value="MFS general substrate transporter like domains"/>
    <property type="match status" value="1"/>
</dbReference>
<comment type="subcellular location">
    <subcellularLocation>
        <location evidence="1">Membrane</location>
        <topology evidence="1">Multi-pass membrane protein</topology>
    </subcellularLocation>
</comment>
<feature type="transmembrane region" description="Helical" evidence="6">
    <location>
        <begin position="363"/>
        <end position="386"/>
    </location>
</feature>
<feature type="transmembrane region" description="Helical" evidence="6">
    <location>
        <begin position="323"/>
        <end position="343"/>
    </location>
</feature>
<evidence type="ECO:0000256" key="6">
    <source>
        <dbReference type="SAM" id="Phobius"/>
    </source>
</evidence>
<dbReference type="AlphaFoldDB" id="A0A8T2V1C7"/>
<keyword evidence="4 6" id="KW-1133">Transmembrane helix</keyword>
<feature type="transmembrane region" description="Helical" evidence="6">
    <location>
        <begin position="98"/>
        <end position="122"/>
    </location>
</feature>
<evidence type="ECO:0000256" key="3">
    <source>
        <dbReference type="ARBA" id="ARBA00022692"/>
    </source>
</evidence>
<accession>A0A8T2V1C7</accession>
<dbReference type="InterPro" id="IPR036259">
    <property type="entry name" value="MFS_trans_sf"/>
</dbReference>
<sequence length="572" mass="63318">MQLKAEGQSTEELLDWRFRSVGPKQRIGKWRGSVFMLGAACFGYLGFGGIFFNLVLYLMRVWGESPVTASNDLTNLLGTMFFTALIGAFLGDAHLGRLWTVLLFLVIYVVGCGLVGVAVTLQEHADATKPLPESLKGFLFAALYITAVGNGSYEPVLASLGGDQFDTQAEKTTFFNWFFVFCNVGQLVALSFVTYFENNGQWALGFWISGGVVLLSMPVYMIGVPFSRQHRPGGNPFLRIVQVFVCAFRKVRVSPAGTILYEAEDEDGMSVIPGSRRLSHSKDFRWLDRAAVVGSAEDKGDPWRVCTVTQVEEVKCLLRVTPFLIAGVLFNTIIAQLTTLFIAQGATMDGHIGKHFNMPPGSMQVFTVLACISFTPFFDHVVVPWLRKRTGHEKGLTTLQKMGLGMALSIVAMVVAVFVERKRLHAARSSPLIDVPFAVMPISMYWLVPQYVLVGIALVFAIVGQMDFFYTEMSDGMRSIGISLPLVCRGLGNYASTLLVTITTHITTRGGKLGWIPRNINRGHLDSFYLLLVVIMSVTLVFYVVAAHFYTYLRVASSKIRAEPVELTRQPR</sequence>
<feature type="transmembrane region" description="Helical" evidence="6">
    <location>
        <begin position="202"/>
        <end position="222"/>
    </location>
</feature>
<gene>
    <name evidence="7" type="ORF">KP509_04G075100</name>
</gene>
<feature type="transmembrane region" description="Helical" evidence="6">
    <location>
        <begin position="174"/>
        <end position="196"/>
    </location>
</feature>
<dbReference type="SUPFAM" id="SSF103473">
    <property type="entry name" value="MFS general substrate transporter"/>
    <property type="match status" value="1"/>
</dbReference>
<dbReference type="Pfam" id="PF00854">
    <property type="entry name" value="PTR2"/>
    <property type="match status" value="1"/>
</dbReference>
<dbReference type="GO" id="GO:0022857">
    <property type="term" value="F:transmembrane transporter activity"/>
    <property type="evidence" value="ECO:0007669"/>
    <property type="project" value="InterPro"/>
</dbReference>
<feature type="transmembrane region" description="Helical" evidence="6">
    <location>
        <begin position="491"/>
        <end position="508"/>
    </location>
</feature>
<dbReference type="InterPro" id="IPR000109">
    <property type="entry name" value="POT_fam"/>
</dbReference>
<feature type="transmembrane region" description="Helical" evidence="6">
    <location>
        <begin position="450"/>
        <end position="470"/>
    </location>
</feature>
<dbReference type="EMBL" id="CM035409">
    <property type="protein sequence ID" value="KAH7439763.1"/>
    <property type="molecule type" value="Genomic_DNA"/>
</dbReference>
<evidence type="ECO:0000256" key="5">
    <source>
        <dbReference type="ARBA" id="ARBA00023136"/>
    </source>
</evidence>
<organism evidence="7 8">
    <name type="scientific">Ceratopteris richardii</name>
    <name type="common">Triangle waterfern</name>
    <dbReference type="NCBI Taxonomy" id="49495"/>
    <lineage>
        <taxon>Eukaryota</taxon>
        <taxon>Viridiplantae</taxon>
        <taxon>Streptophyta</taxon>
        <taxon>Embryophyta</taxon>
        <taxon>Tracheophyta</taxon>
        <taxon>Polypodiopsida</taxon>
        <taxon>Polypodiidae</taxon>
        <taxon>Polypodiales</taxon>
        <taxon>Pteridineae</taxon>
        <taxon>Pteridaceae</taxon>
        <taxon>Parkerioideae</taxon>
        <taxon>Ceratopteris</taxon>
    </lineage>
</organism>
<feature type="transmembrane region" description="Helical" evidence="6">
    <location>
        <begin position="528"/>
        <end position="553"/>
    </location>
</feature>
<keyword evidence="3 6" id="KW-0812">Transmembrane</keyword>
<dbReference type="Proteomes" id="UP000825935">
    <property type="component" value="Chromosome 4"/>
</dbReference>
<dbReference type="PANTHER" id="PTHR11654">
    <property type="entry name" value="OLIGOPEPTIDE TRANSPORTER-RELATED"/>
    <property type="match status" value="1"/>
</dbReference>